<evidence type="ECO:0000313" key="2">
    <source>
        <dbReference type="EMBL" id="KAJ1354159.1"/>
    </source>
</evidence>
<feature type="coiled-coil region" evidence="1">
    <location>
        <begin position="147"/>
        <end position="199"/>
    </location>
</feature>
<name>A0AAD5QLR8_PARTN</name>
<evidence type="ECO:0000256" key="1">
    <source>
        <dbReference type="SAM" id="Coils"/>
    </source>
</evidence>
<proteinExistence type="predicted"/>
<dbReference type="AlphaFoldDB" id="A0AAD5QLR8"/>
<comment type="caution">
    <text evidence="2">The sequence shown here is derived from an EMBL/GenBank/DDBJ whole genome shotgun (WGS) entry which is preliminary data.</text>
</comment>
<protein>
    <submittedName>
        <fullName evidence="2">Uncharacterized protein</fullName>
    </submittedName>
</protein>
<reference evidence="2" key="1">
    <citation type="submission" date="2021-06" db="EMBL/GenBank/DDBJ databases">
        <title>Parelaphostrongylus tenuis whole genome reference sequence.</title>
        <authorList>
            <person name="Garwood T.J."/>
            <person name="Larsen P.A."/>
            <person name="Fountain-Jones N.M."/>
            <person name="Garbe J.R."/>
            <person name="Macchietto M.G."/>
            <person name="Kania S.A."/>
            <person name="Gerhold R.W."/>
            <person name="Richards J.E."/>
            <person name="Wolf T.M."/>
        </authorList>
    </citation>
    <scope>NUCLEOTIDE SEQUENCE</scope>
    <source>
        <strain evidence="2">MNPRO001-30</strain>
        <tissue evidence="2">Meninges</tissue>
    </source>
</reference>
<evidence type="ECO:0000313" key="3">
    <source>
        <dbReference type="Proteomes" id="UP001196413"/>
    </source>
</evidence>
<accession>A0AAD5QLR8</accession>
<sequence>MGTRLVWIAALTRLYNTPAPLVIMKSKKVHSNASEELHEILRELAENRQSLRSSESEHASLQRINMKLKADLRMAQDQLRFSTEGKLGLRLQKYNLDKQGMLHFEERHGMQYDVMFTSQVPFDVYSESESNLIDCKKVDVSHQSSTSDELYKKIDCLEYEMERLQSVIESERRSHKANLETVRVAVKAAEKYCEEAKAELKRLIFFFL</sequence>
<dbReference type="Proteomes" id="UP001196413">
    <property type="component" value="Unassembled WGS sequence"/>
</dbReference>
<organism evidence="2 3">
    <name type="scientific">Parelaphostrongylus tenuis</name>
    <name type="common">Meningeal worm</name>
    <dbReference type="NCBI Taxonomy" id="148309"/>
    <lineage>
        <taxon>Eukaryota</taxon>
        <taxon>Metazoa</taxon>
        <taxon>Ecdysozoa</taxon>
        <taxon>Nematoda</taxon>
        <taxon>Chromadorea</taxon>
        <taxon>Rhabditida</taxon>
        <taxon>Rhabditina</taxon>
        <taxon>Rhabditomorpha</taxon>
        <taxon>Strongyloidea</taxon>
        <taxon>Metastrongylidae</taxon>
        <taxon>Parelaphostrongylus</taxon>
    </lineage>
</organism>
<gene>
    <name evidence="2" type="ORF">KIN20_010996</name>
</gene>
<keyword evidence="1" id="KW-0175">Coiled coil</keyword>
<keyword evidence="3" id="KW-1185">Reference proteome</keyword>
<dbReference type="EMBL" id="JAHQIW010001987">
    <property type="protein sequence ID" value="KAJ1354159.1"/>
    <property type="molecule type" value="Genomic_DNA"/>
</dbReference>